<dbReference type="Proteomes" id="UP000295633">
    <property type="component" value="Unassembled WGS sequence"/>
</dbReference>
<feature type="non-terminal residue" evidence="2">
    <location>
        <position position="488"/>
    </location>
</feature>
<protein>
    <recommendedName>
        <fullName evidence="1">SH3b domain-containing protein</fullName>
    </recommendedName>
</protein>
<evidence type="ECO:0000259" key="1">
    <source>
        <dbReference type="SMART" id="SM00287"/>
    </source>
</evidence>
<dbReference type="SMART" id="SM00287">
    <property type="entry name" value="SH3b"/>
    <property type="match status" value="2"/>
</dbReference>
<proteinExistence type="predicted"/>
<organism evidence="2 3">
    <name type="scientific">Microbacterium oleivorans</name>
    <dbReference type="NCBI Taxonomy" id="273677"/>
    <lineage>
        <taxon>Bacteria</taxon>
        <taxon>Bacillati</taxon>
        <taxon>Actinomycetota</taxon>
        <taxon>Actinomycetes</taxon>
        <taxon>Micrococcales</taxon>
        <taxon>Microbacteriaceae</taxon>
        <taxon>Microbacterium</taxon>
    </lineage>
</organism>
<name>A0A4V3B2T7_9MICO</name>
<gene>
    <name evidence="2" type="ORF">E2R54_14000</name>
</gene>
<dbReference type="EMBL" id="SMZX01000003">
    <property type="protein sequence ID" value="TDL42088.1"/>
    <property type="molecule type" value="Genomic_DNA"/>
</dbReference>
<dbReference type="InterPro" id="IPR003646">
    <property type="entry name" value="SH3-like_bac-type"/>
</dbReference>
<feature type="domain" description="SH3b" evidence="1">
    <location>
        <begin position="299"/>
        <end position="361"/>
    </location>
</feature>
<accession>A0A4V3B2T7</accession>
<dbReference type="AlphaFoldDB" id="A0A4V3B2T7"/>
<comment type="caution">
    <text evidence="2">The sequence shown here is derived from an EMBL/GenBank/DDBJ whole genome shotgun (WGS) entry which is preliminary data.</text>
</comment>
<dbReference type="Gene3D" id="2.30.30.40">
    <property type="entry name" value="SH3 Domains"/>
    <property type="match status" value="1"/>
</dbReference>
<sequence>MSLTSAVPERSLRRMAMLLVAVLSLGVLMAVAPASDARAAELPSSITDGGYIISDREFFNGGAMTAAQAQSFLEARVPSCKATTGPNCLRGFKADLPAKAKDAYCDAIAAKKGARASEIIVAVGKACGISPKVILVMLQKEQGLVTSTKPTDWSYRASMGMNCPDTAPCSAASAGFINQVYLGARQQQVYAKNPTRYGYRAGQVNTVKWHPDSACGTSKVFIKNQATANLYIYTPYRPNIAALAAGYAQGDGCSSYGNRNFYNYYVQWFAPEVSPHDSGAAARVDACTVPVDADIAAGSGTATLTVASTARRAPVATCATGAQNVAKGATFTVTGTYGSWVRVVSGSNRLWLPKTSVKVTSGTPAAGACAVPAESSVEKATGTVVVTADSLNARKAPSTSCETDRRSLTKGQMFERTAIYGVWWRLRVGGADYWAHSDYLNVQSVAVKAFARGPVHVRPAAAAGGAVVTLVTGAEVSVLQVQGSWSEV</sequence>
<dbReference type="RefSeq" id="WP_425312250.1">
    <property type="nucleotide sequence ID" value="NZ_SMZX01000003.1"/>
</dbReference>
<evidence type="ECO:0000313" key="3">
    <source>
        <dbReference type="Proteomes" id="UP000295633"/>
    </source>
</evidence>
<reference evidence="2 3" key="1">
    <citation type="submission" date="2019-03" db="EMBL/GenBank/DDBJ databases">
        <title>Genome Sequencing and Assembly of Various Microbes Isolated from Partially Reclaimed Soil and Acid Mine Drainage (AMD) Site.</title>
        <authorList>
            <person name="Steinbock B."/>
            <person name="Bechtold R."/>
            <person name="Sevigny J.L."/>
            <person name="Thomas D."/>
            <person name="Cuthill L.R."/>
            <person name="Aveiro Johannsen E.J."/>
            <person name="Thomas K."/>
            <person name="Ghosh A."/>
        </authorList>
    </citation>
    <scope>NUCLEOTIDE SEQUENCE [LARGE SCALE GENOMIC DNA]</scope>
    <source>
        <strain evidence="2 3">F-B2</strain>
    </source>
</reference>
<feature type="domain" description="SH3b" evidence="1">
    <location>
        <begin position="381"/>
        <end position="443"/>
    </location>
</feature>
<evidence type="ECO:0000313" key="2">
    <source>
        <dbReference type="EMBL" id="TDL42088.1"/>
    </source>
</evidence>